<comment type="similarity">
    <text evidence="10">Belongs to the insect chemoreceptor superfamily. Heteromeric odorant receptor channel (TC 1.A.69) family.</text>
</comment>
<organism evidence="11">
    <name type="scientific">Adelphocoris lineolatus</name>
    <name type="common">Alfalfa plant bug</name>
    <dbReference type="NCBI Taxonomy" id="236346"/>
    <lineage>
        <taxon>Eukaryota</taxon>
        <taxon>Metazoa</taxon>
        <taxon>Ecdysozoa</taxon>
        <taxon>Arthropoda</taxon>
        <taxon>Hexapoda</taxon>
        <taxon>Insecta</taxon>
        <taxon>Pterygota</taxon>
        <taxon>Neoptera</taxon>
        <taxon>Paraneoptera</taxon>
        <taxon>Hemiptera</taxon>
        <taxon>Heteroptera</taxon>
        <taxon>Panheteroptera</taxon>
        <taxon>Cimicomorpha</taxon>
        <taxon>Miridae</taxon>
        <taxon>Mirini</taxon>
        <taxon>Adelphocoris</taxon>
    </lineage>
</organism>
<comment type="subcellular location">
    <subcellularLocation>
        <location evidence="1 10">Cell membrane</location>
        <topology evidence="1 10">Multi-pass membrane protein</topology>
    </subcellularLocation>
</comment>
<evidence type="ECO:0000256" key="8">
    <source>
        <dbReference type="ARBA" id="ARBA00023170"/>
    </source>
</evidence>
<evidence type="ECO:0000256" key="6">
    <source>
        <dbReference type="ARBA" id="ARBA00022989"/>
    </source>
</evidence>
<dbReference type="Pfam" id="PF02949">
    <property type="entry name" value="7tm_6"/>
    <property type="match status" value="1"/>
</dbReference>
<evidence type="ECO:0000256" key="4">
    <source>
        <dbReference type="ARBA" id="ARBA00022692"/>
    </source>
</evidence>
<evidence type="ECO:0000256" key="5">
    <source>
        <dbReference type="ARBA" id="ARBA00022725"/>
    </source>
</evidence>
<keyword evidence="5 10" id="KW-0552">Olfaction</keyword>
<reference evidence="11" key="1">
    <citation type="submission" date="2016-01" db="EMBL/GenBank/DDBJ databases">
        <title>Candidate chemosensory genes identified in Adelphocoris lineolatus (Goeze) (Hemiptera: Miridae) by antennal transcriptome analysis.</title>
        <authorList>
            <person name="Xiao Y."/>
        </authorList>
    </citation>
    <scope>NUCLEOTIDE SEQUENCE</scope>
</reference>
<name>A0A2I4PH32_ADELI</name>
<dbReference type="GO" id="GO:0005886">
    <property type="term" value="C:plasma membrane"/>
    <property type="evidence" value="ECO:0007669"/>
    <property type="project" value="UniProtKB-SubCell"/>
</dbReference>
<keyword evidence="6 10" id="KW-1133">Transmembrane helix</keyword>
<feature type="transmembrane region" description="Helical" evidence="10">
    <location>
        <begin position="44"/>
        <end position="63"/>
    </location>
</feature>
<evidence type="ECO:0000256" key="3">
    <source>
        <dbReference type="ARBA" id="ARBA00022606"/>
    </source>
</evidence>
<evidence type="ECO:0000256" key="7">
    <source>
        <dbReference type="ARBA" id="ARBA00023136"/>
    </source>
</evidence>
<keyword evidence="2" id="KW-1003">Cell membrane</keyword>
<dbReference type="GO" id="GO:0004984">
    <property type="term" value="F:olfactory receptor activity"/>
    <property type="evidence" value="ECO:0007669"/>
    <property type="project" value="InterPro"/>
</dbReference>
<keyword evidence="4 10" id="KW-0812">Transmembrane</keyword>
<accession>A0A2I4PH32</accession>
<dbReference type="AlphaFoldDB" id="A0A2I4PH32"/>
<dbReference type="InterPro" id="IPR004117">
    <property type="entry name" value="7tm6_olfct_rcpt"/>
</dbReference>
<feature type="transmembrane region" description="Helical" evidence="10">
    <location>
        <begin position="289"/>
        <end position="311"/>
    </location>
</feature>
<protein>
    <recommendedName>
        <fullName evidence="10">Odorant receptor</fullName>
    </recommendedName>
</protein>
<evidence type="ECO:0000313" key="11">
    <source>
        <dbReference type="EMBL" id="APZ81464.1"/>
    </source>
</evidence>
<evidence type="ECO:0000256" key="10">
    <source>
        <dbReference type="RuleBase" id="RU351113"/>
    </source>
</evidence>
<proteinExistence type="evidence at transcript level"/>
<sequence>MKDAKPAMEPKRNLFTLSLRLMALQGMARPSNRILRMISFVWKYWMLYTALHFVMICLLAVLIGDNPYYLNLETCSGMFSGMSMVYRHFVLAFNRKEVLRLVARINALVEEIVDVYGVKTILPWENLCYGIMIFSTCIVTFTTIPAYAYSYYVFYTTGEVTAPYEVYMPFERDEHHIHHVVIFQFLSFIDQAMTLVVSNTFIGTIVVIVSEITKIIAARYEMIRKKTVDTLKDTIRWHSEVIMIVEDTNALLGSVIMMDCLLSIVHISVSGYLLVKVGIENGTNLHKYVFLNLLCVTIPSYFCLCGHVIALGRDRLRQAVYQNEWYDLNPHDKKLIILPSWMADKGLALHFKRAVEFNLPTYLAIIKQSYSFIAMLQLMDS</sequence>
<feature type="transmembrane region" description="Helical" evidence="10">
    <location>
        <begin position="127"/>
        <end position="149"/>
    </location>
</feature>
<dbReference type="EMBL" id="KU523642">
    <property type="protein sequence ID" value="APZ81464.1"/>
    <property type="molecule type" value="mRNA"/>
</dbReference>
<dbReference type="GO" id="GO:0005549">
    <property type="term" value="F:odorant binding"/>
    <property type="evidence" value="ECO:0007669"/>
    <property type="project" value="InterPro"/>
</dbReference>
<feature type="transmembrane region" description="Helical" evidence="10">
    <location>
        <begin position="195"/>
        <end position="217"/>
    </location>
</feature>
<dbReference type="PANTHER" id="PTHR21137:SF35">
    <property type="entry name" value="ODORANT RECEPTOR 19A-RELATED"/>
    <property type="match status" value="1"/>
</dbReference>
<feature type="transmembrane region" description="Helical" evidence="10">
    <location>
        <begin position="250"/>
        <end position="269"/>
    </location>
</feature>
<dbReference type="GO" id="GO:0007165">
    <property type="term" value="P:signal transduction"/>
    <property type="evidence" value="ECO:0007669"/>
    <property type="project" value="UniProtKB-KW"/>
</dbReference>
<evidence type="ECO:0000256" key="9">
    <source>
        <dbReference type="ARBA" id="ARBA00023224"/>
    </source>
</evidence>
<dbReference type="PANTHER" id="PTHR21137">
    <property type="entry name" value="ODORANT RECEPTOR"/>
    <property type="match status" value="1"/>
</dbReference>
<evidence type="ECO:0000256" key="2">
    <source>
        <dbReference type="ARBA" id="ARBA00022475"/>
    </source>
</evidence>
<comment type="caution">
    <text evidence="10">Lacks conserved residue(s) required for the propagation of feature annotation.</text>
</comment>
<evidence type="ECO:0000256" key="1">
    <source>
        <dbReference type="ARBA" id="ARBA00004651"/>
    </source>
</evidence>
<keyword evidence="9 10" id="KW-0807">Transducer</keyword>
<keyword evidence="8 10" id="KW-0675">Receptor</keyword>
<keyword evidence="3 10" id="KW-0716">Sensory transduction</keyword>
<keyword evidence="7 10" id="KW-0472">Membrane</keyword>